<organism evidence="2 3">
    <name type="scientific">Clostridium simiarum</name>
    <dbReference type="NCBI Taxonomy" id="2841506"/>
    <lineage>
        <taxon>Bacteria</taxon>
        <taxon>Bacillati</taxon>
        <taxon>Bacillota</taxon>
        <taxon>Clostridia</taxon>
        <taxon>Eubacteriales</taxon>
        <taxon>Clostridiaceae</taxon>
        <taxon>Clostridium</taxon>
    </lineage>
</organism>
<keyword evidence="3" id="KW-1185">Reference proteome</keyword>
<feature type="domain" description="N-acetyltransferase" evidence="1">
    <location>
        <begin position="1"/>
        <end position="124"/>
    </location>
</feature>
<accession>A0ABS6F3L5</accession>
<dbReference type="InterPro" id="IPR000182">
    <property type="entry name" value="GNAT_dom"/>
</dbReference>
<evidence type="ECO:0000313" key="3">
    <source>
        <dbReference type="Proteomes" id="UP000736583"/>
    </source>
</evidence>
<evidence type="ECO:0000259" key="1">
    <source>
        <dbReference type="PROSITE" id="PS51186"/>
    </source>
</evidence>
<dbReference type="PROSITE" id="PS51186">
    <property type="entry name" value="GNAT"/>
    <property type="match status" value="1"/>
</dbReference>
<reference evidence="2 3" key="1">
    <citation type="submission" date="2021-06" db="EMBL/GenBank/DDBJ databases">
        <authorList>
            <person name="Sun Q."/>
            <person name="Li D."/>
        </authorList>
    </citation>
    <scope>NUCLEOTIDE SEQUENCE [LARGE SCALE GENOMIC DNA]</scope>
    <source>
        <strain evidence="2 3">MSJ-4</strain>
    </source>
</reference>
<sequence length="125" mass="14227">MQFEAPDYSVEGVETFKRTAIYNNDFLDSLNMYGAYDSETLLGVIATRNKGNHIALFFVDGKHHRQGIGKKLFQIVLENSTAKEITVNSSPYAVEVYHRLGFVDIAPEETTNEIRYIPMVYSKVQ</sequence>
<protein>
    <submittedName>
        <fullName evidence="2">GNAT family N-acetyltransferase</fullName>
    </submittedName>
</protein>
<dbReference type="Proteomes" id="UP000736583">
    <property type="component" value="Unassembled WGS sequence"/>
</dbReference>
<dbReference type="PANTHER" id="PTHR43451">
    <property type="entry name" value="ACETYLTRANSFERASE (GNAT) FAMILY PROTEIN"/>
    <property type="match status" value="1"/>
</dbReference>
<dbReference type="SUPFAM" id="SSF55729">
    <property type="entry name" value="Acyl-CoA N-acyltransferases (Nat)"/>
    <property type="match status" value="1"/>
</dbReference>
<gene>
    <name evidence="2" type="ORF">KQI89_15220</name>
</gene>
<comment type="caution">
    <text evidence="2">The sequence shown here is derived from an EMBL/GenBank/DDBJ whole genome shotgun (WGS) entry which is preliminary data.</text>
</comment>
<dbReference type="CDD" id="cd04301">
    <property type="entry name" value="NAT_SF"/>
    <property type="match status" value="1"/>
</dbReference>
<dbReference type="Gene3D" id="3.40.630.30">
    <property type="match status" value="1"/>
</dbReference>
<dbReference type="EMBL" id="JAHLQL010000006">
    <property type="protein sequence ID" value="MBU5593099.1"/>
    <property type="molecule type" value="Genomic_DNA"/>
</dbReference>
<dbReference type="InterPro" id="IPR016181">
    <property type="entry name" value="Acyl_CoA_acyltransferase"/>
</dbReference>
<dbReference type="PANTHER" id="PTHR43451:SF1">
    <property type="entry name" value="ACETYLTRANSFERASE"/>
    <property type="match status" value="1"/>
</dbReference>
<proteinExistence type="predicted"/>
<name>A0ABS6F3L5_9CLOT</name>
<dbReference type="InterPro" id="IPR052564">
    <property type="entry name" value="N-acetyltrans/Recomb-assoc"/>
</dbReference>
<dbReference type="Pfam" id="PF13673">
    <property type="entry name" value="Acetyltransf_10"/>
    <property type="match status" value="1"/>
</dbReference>
<evidence type="ECO:0000313" key="2">
    <source>
        <dbReference type="EMBL" id="MBU5593099.1"/>
    </source>
</evidence>